<sequence>MEAYKTEPSSRRLLHWTFVPYLASEPPTLSSPTTRRISTMASASTFRLQLCTSGWQRSCKRRPLDDARLSVSRPTWNFQRLPSSRTITTRSRSRWLKRTRSRSQQGQFCLCTASPTLKPSARSMARN</sequence>
<proteinExistence type="predicted"/>
<evidence type="ECO:0000313" key="1">
    <source>
        <dbReference type="EMBL" id="KDO16646.1"/>
    </source>
</evidence>
<reference evidence="1 2" key="1">
    <citation type="journal article" date="2013" name="PLoS Genet.">
        <title>Distinctive expansion of potential virulence genes in the genome of the oomycete fish pathogen Saprolegnia parasitica.</title>
        <authorList>
            <person name="Jiang R.H."/>
            <person name="de Bruijn I."/>
            <person name="Haas B.J."/>
            <person name="Belmonte R."/>
            <person name="Lobach L."/>
            <person name="Christie J."/>
            <person name="van den Ackerveken G."/>
            <person name="Bottin A."/>
            <person name="Bulone V."/>
            <person name="Diaz-Moreno S.M."/>
            <person name="Dumas B."/>
            <person name="Fan L."/>
            <person name="Gaulin E."/>
            <person name="Govers F."/>
            <person name="Grenville-Briggs L.J."/>
            <person name="Horner N.R."/>
            <person name="Levin J.Z."/>
            <person name="Mammella M."/>
            <person name="Meijer H.J."/>
            <person name="Morris P."/>
            <person name="Nusbaum C."/>
            <person name="Oome S."/>
            <person name="Phillips A.J."/>
            <person name="van Rooyen D."/>
            <person name="Rzeszutek E."/>
            <person name="Saraiva M."/>
            <person name="Secombes C.J."/>
            <person name="Seidl M.F."/>
            <person name="Snel B."/>
            <person name="Stassen J.H."/>
            <person name="Sykes S."/>
            <person name="Tripathy S."/>
            <person name="van den Berg H."/>
            <person name="Vega-Arreguin J.C."/>
            <person name="Wawra S."/>
            <person name="Young S.K."/>
            <person name="Zeng Q."/>
            <person name="Dieguez-Uribeondo J."/>
            <person name="Russ C."/>
            <person name="Tyler B.M."/>
            <person name="van West P."/>
        </authorList>
    </citation>
    <scope>NUCLEOTIDE SEQUENCE [LARGE SCALE GENOMIC DNA]</scope>
    <source>
        <strain evidence="1 2">CBS 223.65</strain>
    </source>
</reference>
<name>A0A067BQR4_SAPPC</name>
<keyword evidence="2" id="KW-1185">Reference proteome</keyword>
<accession>A0A067BQR4</accession>
<dbReference type="KEGG" id="spar:SPRG_17857"/>
<dbReference type="AlphaFoldDB" id="A0A067BQR4"/>
<dbReference type="EMBL" id="KK584003">
    <property type="protein sequence ID" value="KDO16646.1"/>
    <property type="molecule type" value="Genomic_DNA"/>
</dbReference>
<dbReference type="GeneID" id="24139385"/>
<dbReference type="VEuPathDB" id="FungiDB:SPRG_17857"/>
<dbReference type="Proteomes" id="UP000030745">
    <property type="component" value="Unassembled WGS sequence"/>
</dbReference>
<gene>
    <name evidence="1" type="ORF">SPRG_17857</name>
</gene>
<evidence type="ECO:0000313" key="2">
    <source>
        <dbReference type="Proteomes" id="UP000030745"/>
    </source>
</evidence>
<organism evidence="1 2">
    <name type="scientific">Saprolegnia parasitica (strain CBS 223.65)</name>
    <dbReference type="NCBI Taxonomy" id="695850"/>
    <lineage>
        <taxon>Eukaryota</taxon>
        <taxon>Sar</taxon>
        <taxon>Stramenopiles</taxon>
        <taxon>Oomycota</taxon>
        <taxon>Saprolegniomycetes</taxon>
        <taxon>Saprolegniales</taxon>
        <taxon>Saprolegniaceae</taxon>
        <taxon>Saprolegnia</taxon>
    </lineage>
</organism>
<dbReference type="RefSeq" id="XP_012212646.1">
    <property type="nucleotide sequence ID" value="XM_012357256.1"/>
</dbReference>
<protein>
    <submittedName>
        <fullName evidence="1">Uncharacterized protein</fullName>
    </submittedName>
</protein>